<organism evidence="1 2">
    <name type="scientific">Desulfoglaeba alkanexedens ALDC</name>
    <dbReference type="NCBI Taxonomy" id="980445"/>
    <lineage>
        <taxon>Bacteria</taxon>
        <taxon>Pseudomonadati</taxon>
        <taxon>Thermodesulfobacteriota</taxon>
        <taxon>Syntrophobacteria</taxon>
        <taxon>Syntrophobacterales</taxon>
        <taxon>Syntrophobacteraceae</taxon>
        <taxon>Desulfoglaeba</taxon>
    </lineage>
</organism>
<protein>
    <submittedName>
        <fullName evidence="1">Uncharacterized protein</fullName>
    </submittedName>
</protein>
<reference evidence="1 2" key="1">
    <citation type="submission" date="2019-05" db="EMBL/GenBank/DDBJ databases">
        <title>The Complete Genome Sequence of the n-alkane-degrading Desulfoglaeba alkanexedens ALDC reveals multiple alkylsuccinate synthase gene clusters.</title>
        <authorList>
            <person name="Callaghan A.V."/>
            <person name="Davidova I.A."/>
            <person name="Duncan K.E."/>
            <person name="Morris B."/>
            <person name="McInerney M.J."/>
        </authorList>
    </citation>
    <scope>NUCLEOTIDE SEQUENCE [LARGE SCALE GENOMIC DNA]</scope>
    <source>
        <strain evidence="1 2">ALDC</strain>
    </source>
</reference>
<dbReference type="Proteomes" id="UP000298602">
    <property type="component" value="Chromosome"/>
</dbReference>
<evidence type="ECO:0000313" key="2">
    <source>
        <dbReference type="Proteomes" id="UP000298602"/>
    </source>
</evidence>
<reference evidence="1 2" key="2">
    <citation type="submission" date="2019-05" db="EMBL/GenBank/DDBJ databases">
        <authorList>
            <person name="Suflita J.M."/>
            <person name="Marks C.R."/>
        </authorList>
    </citation>
    <scope>NUCLEOTIDE SEQUENCE [LARGE SCALE GENOMIC DNA]</scope>
    <source>
        <strain evidence="1 2">ALDC</strain>
    </source>
</reference>
<dbReference type="OrthoDB" id="101857at2"/>
<keyword evidence="2" id="KW-1185">Reference proteome</keyword>
<name>A0A4P8L1A5_9BACT</name>
<dbReference type="KEGG" id="dax:FDQ92_03600"/>
<dbReference type="RefSeq" id="WP_137423312.1">
    <property type="nucleotide sequence ID" value="NZ_CP040098.1"/>
</dbReference>
<accession>A0A4P8L1A5</accession>
<gene>
    <name evidence="1" type="ORF">FDQ92_03600</name>
</gene>
<dbReference type="EMBL" id="CP040098">
    <property type="protein sequence ID" value="QCQ21343.1"/>
    <property type="molecule type" value="Genomic_DNA"/>
</dbReference>
<sequence>METAYQSPAGPIAPIDMIYGHRASIARGNHFMAHKCGFTMDSLVQSFKQAGFETVGGIRLQKSFELRVIASKRQRSKDEMMELAKEYL</sequence>
<proteinExistence type="predicted"/>
<dbReference type="AlphaFoldDB" id="A0A4P8L1A5"/>
<evidence type="ECO:0000313" key="1">
    <source>
        <dbReference type="EMBL" id="QCQ21343.1"/>
    </source>
</evidence>